<dbReference type="PRINTS" id="PR00081">
    <property type="entry name" value="GDHRDH"/>
</dbReference>
<keyword evidence="2" id="KW-0560">Oxidoreductase</keyword>
<keyword evidence="5" id="KW-1185">Reference proteome</keyword>
<dbReference type="AlphaFoldDB" id="A0A9N9MV99"/>
<dbReference type="PANTHER" id="PTHR44229:SF8">
    <property type="entry name" value="ALCOHOL DEHYDROGENASE-RELATED"/>
    <property type="match status" value="1"/>
</dbReference>
<dbReference type="InterPro" id="IPR020904">
    <property type="entry name" value="Sc_DH/Rdtase_CS"/>
</dbReference>
<dbReference type="PANTHER" id="PTHR44229">
    <property type="entry name" value="15-HYDROXYPROSTAGLANDIN DEHYDROGENASE [NAD(+)]"/>
    <property type="match status" value="1"/>
</dbReference>
<evidence type="ECO:0000313" key="5">
    <source>
        <dbReference type="Proteomes" id="UP001152799"/>
    </source>
</evidence>
<dbReference type="InterPro" id="IPR036291">
    <property type="entry name" value="NAD(P)-bd_dom_sf"/>
</dbReference>
<evidence type="ECO:0000256" key="1">
    <source>
        <dbReference type="ARBA" id="ARBA00006484"/>
    </source>
</evidence>
<dbReference type="InterPro" id="IPR002347">
    <property type="entry name" value="SDR_fam"/>
</dbReference>
<proteinExistence type="inferred from homology"/>
<dbReference type="EMBL" id="OU892281">
    <property type="protein sequence ID" value="CAG9769768.1"/>
    <property type="molecule type" value="Genomic_DNA"/>
</dbReference>
<evidence type="ECO:0008006" key="6">
    <source>
        <dbReference type="Google" id="ProtNLM"/>
    </source>
</evidence>
<gene>
    <name evidence="4" type="ORF">CEUTPL_LOCUS10266</name>
</gene>
<sequence length="271" mass="29225">MDAIANKIALITGGANGIGPAYISKLFQGGMQGCTIADIDEKNGEKVCAEMNCTYGKNKAIFIKADVCDKEAFECVFKANMQKFKRLDLVVNNAGILRDQVWEKMIDLNVASTVQGSLLGIKYMGKNNKGCGGTIVNTASILGLQGLPGTPVYTGTKHFVIGFTRSIGTKWWYDLTGIRFLTICPGVTLTSMIHDANDWVFSGFPGLGKLVVQGLGSEPSQTVEDLAEGLNVMLNEGENGSIWVCEGAIPIYEVVIPKIHDMKKFKLGAKC</sequence>
<dbReference type="OrthoDB" id="417891at2759"/>
<evidence type="ECO:0000313" key="4">
    <source>
        <dbReference type="EMBL" id="CAG9769768.1"/>
    </source>
</evidence>
<dbReference type="SUPFAM" id="SSF51735">
    <property type="entry name" value="NAD(P)-binding Rossmann-fold domains"/>
    <property type="match status" value="1"/>
</dbReference>
<dbReference type="Proteomes" id="UP001152799">
    <property type="component" value="Chromosome 5"/>
</dbReference>
<evidence type="ECO:0000256" key="2">
    <source>
        <dbReference type="ARBA" id="ARBA00023002"/>
    </source>
</evidence>
<evidence type="ECO:0000256" key="3">
    <source>
        <dbReference type="RuleBase" id="RU000363"/>
    </source>
</evidence>
<dbReference type="Pfam" id="PF00106">
    <property type="entry name" value="adh_short"/>
    <property type="match status" value="1"/>
</dbReference>
<dbReference type="GO" id="GO:0016616">
    <property type="term" value="F:oxidoreductase activity, acting on the CH-OH group of donors, NAD or NADP as acceptor"/>
    <property type="evidence" value="ECO:0007669"/>
    <property type="project" value="TreeGrafter"/>
</dbReference>
<dbReference type="Gene3D" id="3.40.50.720">
    <property type="entry name" value="NAD(P)-binding Rossmann-like Domain"/>
    <property type="match status" value="1"/>
</dbReference>
<dbReference type="GO" id="GO:0005737">
    <property type="term" value="C:cytoplasm"/>
    <property type="evidence" value="ECO:0007669"/>
    <property type="project" value="TreeGrafter"/>
</dbReference>
<organism evidence="4 5">
    <name type="scientific">Ceutorhynchus assimilis</name>
    <name type="common">cabbage seed weevil</name>
    <dbReference type="NCBI Taxonomy" id="467358"/>
    <lineage>
        <taxon>Eukaryota</taxon>
        <taxon>Metazoa</taxon>
        <taxon>Ecdysozoa</taxon>
        <taxon>Arthropoda</taxon>
        <taxon>Hexapoda</taxon>
        <taxon>Insecta</taxon>
        <taxon>Pterygota</taxon>
        <taxon>Neoptera</taxon>
        <taxon>Endopterygota</taxon>
        <taxon>Coleoptera</taxon>
        <taxon>Polyphaga</taxon>
        <taxon>Cucujiformia</taxon>
        <taxon>Curculionidae</taxon>
        <taxon>Ceutorhynchinae</taxon>
        <taxon>Ceutorhynchus</taxon>
    </lineage>
</organism>
<accession>A0A9N9MV99</accession>
<comment type="similarity">
    <text evidence="1 3">Belongs to the short-chain dehydrogenases/reductases (SDR) family.</text>
</comment>
<name>A0A9N9MV99_9CUCU</name>
<protein>
    <recommendedName>
        <fullName evidence="6">15-hydroxyprostaglandin dehydrogenase [NAD(+)]-like</fullName>
    </recommendedName>
</protein>
<reference evidence="4" key="1">
    <citation type="submission" date="2022-01" db="EMBL/GenBank/DDBJ databases">
        <authorList>
            <person name="King R."/>
        </authorList>
    </citation>
    <scope>NUCLEOTIDE SEQUENCE</scope>
</reference>
<dbReference type="PRINTS" id="PR00080">
    <property type="entry name" value="SDRFAMILY"/>
</dbReference>
<dbReference type="PROSITE" id="PS00061">
    <property type="entry name" value="ADH_SHORT"/>
    <property type="match status" value="1"/>
</dbReference>